<sequence length="256" mass="27851">MNPVSNPILEVENLGRRFGAFTALEGVSAAFGEGRITAIIGPNGAGKSTFFNLLSGALKPTSGSLRFSGRDMGRVPQARFAHLGIARSYQITNLFPRLTAHENVRTAIQARTHRYDFWSRRDALTGLGTRADEILDAVGLSGRRDRPAASLAHGEQRALEIGIALAADPKLLLLDEPTAGMGPEETKEMVALLRRLGESRTILLVEHKMKMILGLSERILVLHHGRLIADGTPSEIQIDREVRRVYLGQSGGYGHA</sequence>
<dbReference type="Pfam" id="PF00005">
    <property type="entry name" value="ABC_tran"/>
    <property type="match status" value="1"/>
</dbReference>
<dbReference type="PANTHER" id="PTHR45772:SF2">
    <property type="entry name" value="ABC TRANSPORTER ATP-BINDING PROTEIN"/>
    <property type="match status" value="1"/>
</dbReference>
<dbReference type="InterPro" id="IPR027417">
    <property type="entry name" value="P-loop_NTPase"/>
</dbReference>
<feature type="domain" description="ABC transporter" evidence="5">
    <location>
        <begin position="9"/>
        <end position="249"/>
    </location>
</feature>
<evidence type="ECO:0000259" key="5">
    <source>
        <dbReference type="PROSITE" id="PS50893"/>
    </source>
</evidence>
<protein>
    <submittedName>
        <fullName evidence="6">ABC transporter, ATPase</fullName>
    </submittedName>
</protein>
<evidence type="ECO:0000256" key="3">
    <source>
        <dbReference type="ARBA" id="ARBA00022741"/>
    </source>
</evidence>
<dbReference type="InterPro" id="IPR003439">
    <property type="entry name" value="ABC_transporter-like_ATP-bd"/>
</dbReference>
<dbReference type="AlphaFoldDB" id="A0A2N9AVN8"/>
<dbReference type="PANTHER" id="PTHR45772">
    <property type="entry name" value="CONSERVED COMPONENT OF ABC TRANSPORTER FOR NATURAL AMINO ACIDS-RELATED"/>
    <property type="match status" value="1"/>
</dbReference>
<dbReference type="SMART" id="SM00382">
    <property type="entry name" value="AAA"/>
    <property type="match status" value="1"/>
</dbReference>
<dbReference type="SUPFAM" id="SSF52540">
    <property type="entry name" value="P-loop containing nucleoside triphosphate hydrolases"/>
    <property type="match status" value="1"/>
</dbReference>
<dbReference type="CDD" id="cd03219">
    <property type="entry name" value="ABC_Mj1267_LivG_branched"/>
    <property type="match status" value="1"/>
</dbReference>
<evidence type="ECO:0000313" key="6">
    <source>
        <dbReference type="EMBL" id="SOR31409.1"/>
    </source>
</evidence>
<dbReference type="FunFam" id="3.40.50.300:FF:000421">
    <property type="entry name" value="Branched-chain amino acid ABC transporter ATP-binding protein"/>
    <property type="match status" value="1"/>
</dbReference>
<dbReference type="GO" id="GO:0005886">
    <property type="term" value="C:plasma membrane"/>
    <property type="evidence" value="ECO:0007669"/>
    <property type="project" value="TreeGrafter"/>
</dbReference>
<gene>
    <name evidence="6" type="ORF">TK0001_4824</name>
</gene>
<evidence type="ECO:0000256" key="1">
    <source>
        <dbReference type="ARBA" id="ARBA00005417"/>
    </source>
</evidence>
<dbReference type="EMBL" id="LT962688">
    <property type="protein sequence ID" value="SOR31409.1"/>
    <property type="molecule type" value="Genomic_DNA"/>
</dbReference>
<keyword evidence="2" id="KW-0813">Transport</keyword>
<dbReference type="Gene3D" id="3.40.50.300">
    <property type="entry name" value="P-loop containing nucleotide triphosphate hydrolases"/>
    <property type="match status" value="1"/>
</dbReference>
<comment type="similarity">
    <text evidence="1">Belongs to the ABC transporter superfamily.</text>
</comment>
<keyword evidence="3" id="KW-0547">Nucleotide-binding</keyword>
<evidence type="ECO:0000256" key="4">
    <source>
        <dbReference type="ARBA" id="ARBA00022840"/>
    </source>
</evidence>
<organism evidence="6 7">
    <name type="scientific">Methylorubrum extorquens</name>
    <name type="common">Methylobacterium dichloromethanicum</name>
    <name type="synonym">Methylobacterium extorquens</name>
    <dbReference type="NCBI Taxonomy" id="408"/>
    <lineage>
        <taxon>Bacteria</taxon>
        <taxon>Pseudomonadati</taxon>
        <taxon>Pseudomonadota</taxon>
        <taxon>Alphaproteobacteria</taxon>
        <taxon>Hyphomicrobiales</taxon>
        <taxon>Methylobacteriaceae</taxon>
        <taxon>Methylorubrum</taxon>
    </lineage>
</organism>
<evidence type="ECO:0000256" key="2">
    <source>
        <dbReference type="ARBA" id="ARBA00022448"/>
    </source>
</evidence>
<dbReference type="InterPro" id="IPR051120">
    <property type="entry name" value="ABC_AA/LPS_Transport"/>
</dbReference>
<dbReference type="InterPro" id="IPR003593">
    <property type="entry name" value="AAA+_ATPase"/>
</dbReference>
<dbReference type="InterPro" id="IPR017871">
    <property type="entry name" value="ABC_transporter-like_CS"/>
</dbReference>
<dbReference type="PROSITE" id="PS00211">
    <property type="entry name" value="ABC_TRANSPORTER_1"/>
    <property type="match status" value="1"/>
</dbReference>
<keyword evidence="4" id="KW-0067">ATP-binding</keyword>
<dbReference type="InterPro" id="IPR032823">
    <property type="entry name" value="BCA_ABC_TP_C"/>
</dbReference>
<proteinExistence type="inferred from homology"/>
<dbReference type="PROSITE" id="PS50893">
    <property type="entry name" value="ABC_TRANSPORTER_2"/>
    <property type="match status" value="1"/>
</dbReference>
<evidence type="ECO:0000313" key="7">
    <source>
        <dbReference type="Proteomes" id="UP000233769"/>
    </source>
</evidence>
<name>A0A2N9AVN8_METEX</name>
<reference evidence="7" key="1">
    <citation type="submission" date="2017-10" db="EMBL/GenBank/DDBJ databases">
        <authorList>
            <person name="Regsiter A."/>
            <person name="William W."/>
        </authorList>
    </citation>
    <scope>NUCLEOTIDE SEQUENCE [LARGE SCALE GENOMIC DNA]</scope>
</reference>
<dbReference type="Pfam" id="PF12399">
    <property type="entry name" value="BCA_ABC_TP_C"/>
    <property type="match status" value="1"/>
</dbReference>
<accession>A0A2N9AVN8</accession>
<dbReference type="Proteomes" id="UP000233769">
    <property type="component" value="Chromosome tk0001"/>
</dbReference>
<dbReference type="GO" id="GO:0016887">
    <property type="term" value="F:ATP hydrolysis activity"/>
    <property type="evidence" value="ECO:0007669"/>
    <property type="project" value="InterPro"/>
</dbReference>
<dbReference type="GO" id="GO:0005524">
    <property type="term" value="F:ATP binding"/>
    <property type="evidence" value="ECO:0007669"/>
    <property type="project" value="UniProtKB-KW"/>
</dbReference>